<evidence type="ECO:0008006" key="16">
    <source>
        <dbReference type="Google" id="ProtNLM"/>
    </source>
</evidence>
<dbReference type="GO" id="GO:0004497">
    <property type="term" value="F:monooxygenase activity"/>
    <property type="evidence" value="ECO:0007669"/>
    <property type="project" value="UniProtKB-KW"/>
</dbReference>
<comment type="caution">
    <text evidence="14">The sequence shown here is derived from an EMBL/GenBank/DDBJ whole genome shotgun (WGS) entry which is preliminary data.</text>
</comment>
<dbReference type="GO" id="GO:0020037">
    <property type="term" value="F:heme binding"/>
    <property type="evidence" value="ECO:0007669"/>
    <property type="project" value="InterPro"/>
</dbReference>
<evidence type="ECO:0000313" key="14">
    <source>
        <dbReference type="EMBL" id="KAK9286743.1"/>
    </source>
</evidence>
<dbReference type="PRINTS" id="PR00385">
    <property type="entry name" value="P450"/>
</dbReference>
<keyword evidence="10 13" id="KW-0503">Monooxygenase</keyword>
<dbReference type="Pfam" id="PF00067">
    <property type="entry name" value="p450"/>
    <property type="match status" value="1"/>
</dbReference>
<keyword evidence="6 12" id="KW-0479">Metal-binding</keyword>
<evidence type="ECO:0000256" key="9">
    <source>
        <dbReference type="ARBA" id="ARBA00023004"/>
    </source>
</evidence>
<dbReference type="EMBL" id="JBBPBK010000004">
    <property type="protein sequence ID" value="KAK9286743.1"/>
    <property type="molecule type" value="Genomic_DNA"/>
</dbReference>
<dbReference type="Gene3D" id="1.10.630.10">
    <property type="entry name" value="Cytochrome P450"/>
    <property type="match status" value="1"/>
</dbReference>
<dbReference type="GO" id="GO:0016125">
    <property type="term" value="P:sterol metabolic process"/>
    <property type="evidence" value="ECO:0007669"/>
    <property type="project" value="TreeGrafter"/>
</dbReference>
<dbReference type="PANTHER" id="PTHR24286">
    <property type="entry name" value="CYTOCHROME P450 26"/>
    <property type="match status" value="1"/>
</dbReference>
<evidence type="ECO:0000256" key="7">
    <source>
        <dbReference type="ARBA" id="ARBA00022989"/>
    </source>
</evidence>
<keyword evidence="9 12" id="KW-0408">Iron</keyword>
<dbReference type="GO" id="GO:0016020">
    <property type="term" value="C:membrane"/>
    <property type="evidence" value="ECO:0007669"/>
    <property type="project" value="UniProtKB-SubCell"/>
</dbReference>
<comment type="subcellular location">
    <subcellularLocation>
        <location evidence="2">Membrane</location>
        <topology evidence="2">Single-pass membrane protein</topology>
    </subcellularLocation>
</comment>
<proteinExistence type="inferred from homology"/>
<dbReference type="InterPro" id="IPR001128">
    <property type="entry name" value="Cyt_P450"/>
</dbReference>
<organism evidence="14 15">
    <name type="scientific">Liquidambar formosana</name>
    <name type="common">Formosan gum</name>
    <dbReference type="NCBI Taxonomy" id="63359"/>
    <lineage>
        <taxon>Eukaryota</taxon>
        <taxon>Viridiplantae</taxon>
        <taxon>Streptophyta</taxon>
        <taxon>Embryophyta</taxon>
        <taxon>Tracheophyta</taxon>
        <taxon>Spermatophyta</taxon>
        <taxon>Magnoliopsida</taxon>
        <taxon>eudicotyledons</taxon>
        <taxon>Gunneridae</taxon>
        <taxon>Pentapetalae</taxon>
        <taxon>Saxifragales</taxon>
        <taxon>Altingiaceae</taxon>
        <taxon>Liquidambar</taxon>
    </lineage>
</organism>
<dbReference type="InterPro" id="IPR036396">
    <property type="entry name" value="Cyt_P450_sf"/>
</dbReference>
<dbReference type="SUPFAM" id="SSF48264">
    <property type="entry name" value="Cytochrome P450"/>
    <property type="match status" value="1"/>
</dbReference>
<evidence type="ECO:0000256" key="4">
    <source>
        <dbReference type="ARBA" id="ARBA00022617"/>
    </source>
</evidence>
<evidence type="ECO:0000256" key="1">
    <source>
        <dbReference type="ARBA" id="ARBA00001971"/>
    </source>
</evidence>
<evidence type="ECO:0000256" key="8">
    <source>
        <dbReference type="ARBA" id="ARBA00023002"/>
    </source>
</evidence>
<feature type="binding site" description="axial binding residue" evidence="12">
    <location>
        <position position="407"/>
    </location>
    <ligand>
        <name>heme</name>
        <dbReference type="ChEBI" id="CHEBI:30413"/>
    </ligand>
    <ligandPart>
        <name>Fe</name>
        <dbReference type="ChEBI" id="CHEBI:18248"/>
    </ligandPart>
</feature>
<comment type="cofactor">
    <cofactor evidence="1 12">
        <name>heme</name>
        <dbReference type="ChEBI" id="CHEBI:30413"/>
    </cofactor>
</comment>
<evidence type="ECO:0000256" key="5">
    <source>
        <dbReference type="ARBA" id="ARBA00022692"/>
    </source>
</evidence>
<dbReference type="FunFam" id="1.10.630.10:FF:000020">
    <property type="entry name" value="Cytochrome P450 family protein"/>
    <property type="match status" value="1"/>
</dbReference>
<dbReference type="CDD" id="cd11043">
    <property type="entry name" value="CYP90-like"/>
    <property type="match status" value="1"/>
</dbReference>
<dbReference type="PRINTS" id="PR00463">
    <property type="entry name" value="EP450I"/>
</dbReference>
<evidence type="ECO:0000256" key="12">
    <source>
        <dbReference type="PIRSR" id="PIRSR602401-1"/>
    </source>
</evidence>
<dbReference type="GO" id="GO:0005506">
    <property type="term" value="F:iron ion binding"/>
    <property type="evidence" value="ECO:0007669"/>
    <property type="project" value="InterPro"/>
</dbReference>
<sequence>MYKWRNPKCNNGILPPGSMGFPLIGETLQLLIPSYSLDLHPFIKKRIQRYGPVFRTNLVGRPVIVSADPEVNHFILQQEGKSVEFWYLDAFSKLLGLEGESRISAAGRVHSYARGIALSYFGYESLKEKLLPQIEEMVTKTLHTWSSHTSIEVKHAASAMVFNFTARQMFSYDYENSSEKICEKFTNFLGCFLSFPLNIPGTTYHKCLKDQKEIVKMMKDMVKERRASPAAETRQGDLLDHVINDMNTEKFLTEDFIVHMMLALLFASFETTSVVLTLAFKLLAEHPSVLQELTAEHEAILKNRKNMDSSLTWDEYKSMTFTLQVTNELLRLGNIAPGLFRRALKDIQVNGYTIPAGWIIMVVSSALQLNPNTFEDPLAFNPWRWKDLDSNIISKNFMPFGGGMRQCVGADYSKVFMATFFHVLVTKFRWTKIRGGDVYRNPIIGFGDGIHIKVAGKA</sequence>
<dbReference type="Proteomes" id="UP001415857">
    <property type="component" value="Unassembled WGS sequence"/>
</dbReference>
<keyword evidence="8 13" id="KW-0560">Oxidoreductase</keyword>
<dbReference type="GO" id="GO:0016705">
    <property type="term" value="F:oxidoreductase activity, acting on paired donors, with incorporation or reduction of molecular oxygen"/>
    <property type="evidence" value="ECO:0007669"/>
    <property type="project" value="InterPro"/>
</dbReference>
<name>A0AAP0RXC4_LIQFO</name>
<dbReference type="InterPro" id="IPR002401">
    <property type="entry name" value="Cyt_P450_E_grp-I"/>
</dbReference>
<dbReference type="AlphaFoldDB" id="A0AAP0RXC4"/>
<dbReference type="PROSITE" id="PS00086">
    <property type="entry name" value="CYTOCHROME_P450"/>
    <property type="match status" value="1"/>
</dbReference>
<dbReference type="PANTHER" id="PTHR24286:SF305">
    <property type="entry name" value="CYTOCHROME P450 708A2"/>
    <property type="match status" value="1"/>
</dbReference>
<keyword evidence="7" id="KW-1133">Transmembrane helix</keyword>
<gene>
    <name evidence="14" type="ORF">L1049_015147</name>
</gene>
<protein>
    <recommendedName>
        <fullName evidence="16">Cytochrome P450 87A3</fullName>
    </recommendedName>
</protein>
<dbReference type="GO" id="GO:0010268">
    <property type="term" value="P:brassinosteroid homeostasis"/>
    <property type="evidence" value="ECO:0007669"/>
    <property type="project" value="TreeGrafter"/>
</dbReference>
<keyword evidence="4 12" id="KW-0349">Heme</keyword>
<keyword evidence="5" id="KW-0812">Transmembrane</keyword>
<evidence type="ECO:0000256" key="6">
    <source>
        <dbReference type="ARBA" id="ARBA00022723"/>
    </source>
</evidence>
<dbReference type="InterPro" id="IPR017972">
    <property type="entry name" value="Cyt_P450_CS"/>
</dbReference>
<keyword evidence="11" id="KW-0472">Membrane</keyword>
<evidence type="ECO:0000256" key="10">
    <source>
        <dbReference type="ARBA" id="ARBA00023033"/>
    </source>
</evidence>
<comment type="similarity">
    <text evidence="3 13">Belongs to the cytochrome P450 family.</text>
</comment>
<evidence type="ECO:0000313" key="15">
    <source>
        <dbReference type="Proteomes" id="UP001415857"/>
    </source>
</evidence>
<evidence type="ECO:0000256" key="2">
    <source>
        <dbReference type="ARBA" id="ARBA00004167"/>
    </source>
</evidence>
<evidence type="ECO:0000256" key="13">
    <source>
        <dbReference type="RuleBase" id="RU000461"/>
    </source>
</evidence>
<evidence type="ECO:0000256" key="3">
    <source>
        <dbReference type="ARBA" id="ARBA00010617"/>
    </source>
</evidence>
<reference evidence="14 15" key="1">
    <citation type="journal article" date="2024" name="Plant J.">
        <title>Genome sequences and population genomics reveal climatic adaptation and genomic divergence between two closely related sweetgum species.</title>
        <authorList>
            <person name="Xu W.Q."/>
            <person name="Ren C.Q."/>
            <person name="Zhang X.Y."/>
            <person name="Comes H.P."/>
            <person name="Liu X.H."/>
            <person name="Li Y.G."/>
            <person name="Kettle C.J."/>
            <person name="Jalonen R."/>
            <person name="Gaisberger H."/>
            <person name="Ma Y.Z."/>
            <person name="Qiu Y.X."/>
        </authorList>
    </citation>
    <scope>NUCLEOTIDE SEQUENCE [LARGE SCALE GENOMIC DNA]</scope>
    <source>
        <strain evidence="14">Hangzhou</strain>
    </source>
</reference>
<keyword evidence="15" id="KW-1185">Reference proteome</keyword>
<evidence type="ECO:0000256" key="11">
    <source>
        <dbReference type="ARBA" id="ARBA00023136"/>
    </source>
</evidence>
<dbReference type="GO" id="GO:0016132">
    <property type="term" value="P:brassinosteroid biosynthetic process"/>
    <property type="evidence" value="ECO:0007669"/>
    <property type="project" value="TreeGrafter"/>
</dbReference>
<accession>A0AAP0RXC4</accession>